<comment type="caution">
    <text evidence="2">The sequence shown here is derived from an EMBL/GenBank/DDBJ whole genome shotgun (WGS) entry which is preliminary data.</text>
</comment>
<gene>
    <name evidence="2" type="ORF">Dthio_PD1433</name>
</gene>
<sequence>MRQVNLEGVTNAPAEHEYVPGYVRGDGKWIDTRYTLHLTPENGNGSNGGNGNGNGNGRPRKIRINFWAGEALKAKRAFMDDPHTAEIKIVGGELAEYDCRYTGRTRFSVNINIREQVKIIKREPWVDDGFGFEGVLNKLQRQHEDQRDFGEPFI</sequence>
<evidence type="ECO:0008006" key="4">
    <source>
        <dbReference type="Google" id="ProtNLM"/>
    </source>
</evidence>
<evidence type="ECO:0000313" key="3">
    <source>
        <dbReference type="Proteomes" id="UP000005496"/>
    </source>
</evidence>
<feature type="compositionally biased region" description="Gly residues" evidence="1">
    <location>
        <begin position="45"/>
        <end position="56"/>
    </location>
</feature>
<dbReference type="Proteomes" id="UP000005496">
    <property type="component" value="Unassembled WGS sequence"/>
</dbReference>
<organism evidence="2 3">
    <name type="scientific">Desulfonatronospira thiodismutans ASO3-1</name>
    <dbReference type="NCBI Taxonomy" id="555779"/>
    <lineage>
        <taxon>Bacteria</taxon>
        <taxon>Pseudomonadati</taxon>
        <taxon>Thermodesulfobacteriota</taxon>
        <taxon>Desulfovibrionia</taxon>
        <taxon>Desulfovibrionales</taxon>
        <taxon>Desulfonatronovibrionaceae</taxon>
        <taxon>Desulfonatronospira</taxon>
    </lineage>
</organism>
<dbReference type="AlphaFoldDB" id="D6STS7"/>
<name>D6STS7_9BACT</name>
<dbReference type="RefSeq" id="WP_008871442.1">
    <property type="nucleotide sequence ID" value="NZ_ACJN02000003.1"/>
</dbReference>
<evidence type="ECO:0000256" key="1">
    <source>
        <dbReference type="SAM" id="MobiDB-lite"/>
    </source>
</evidence>
<dbReference type="EMBL" id="ACJN02000003">
    <property type="protein sequence ID" value="EFI34093.1"/>
    <property type="molecule type" value="Genomic_DNA"/>
</dbReference>
<reference evidence="2" key="1">
    <citation type="submission" date="2010-05" db="EMBL/GenBank/DDBJ databases">
        <title>The draft genome of Desulfonatronospira thiodismutans ASO3-1.</title>
        <authorList>
            <consortium name="US DOE Joint Genome Institute (JGI-PGF)"/>
            <person name="Lucas S."/>
            <person name="Copeland A."/>
            <person name="Lapidus A."/>
            <person name="Cheng J.-F."/>
            <person name="Bruce D."/>
            <person name="Goodwin L."/>
            <person name="Pitluck S."/>
            <person name="Chertkov O."/>
            <person name="Brettin T."/>
            <person name="Detter J.C."/>
            <person name="Han C."/>
            <person name="Land M.L."/>
            <person name="Hauser L."/>
            <person name="Kyrpides N."/>
            <person name="Mikhailova N."/>
            <person name="Muyzer G."/>
            <person name="Woyke T."/>
        </authorList>
    </citation>
    <scope>NUCLEOTIDE SEQUENCE [LARGE SCALE GENOMIC DNA]</scope>
    <source>
        <strain evidence="2">ASO3-1</strain>
    </source>
</reference>
<feature type="region of interest" description="Disordered" evidence="1">
    <location>
        <begin position="39"/>
        <end position="59"/>
    </location>
</feature>
<evidence type="ECO:0000313" key="2">
    <source>
        <dbReference type="EMBL" id="EFI34093.1"/>
    </source>
</evidence>
<keyword evidence="3" id="KW-1185">Reference proteome</keyword>
<accession>D6STS7</accession>
<proteinExistence type="predicted"/>
<protein>
    <recommendedName>
        <fullName evidence="4">Single-stranded DNA-binding protein</fullName>
    </recommendedName>
</protein>